<dbReference type="InterPro" id="IPR052917">
    <property type="entry name" value="Stress-Dev_Protein"/>
</dbReference>
<dbReference type="OrthoDB" id="1432662at2"/>
<dbReference type="PANTHER" id="PTHR34818:SF1">
    <property type="entry name" value="PROTEIN BLI-3"/>
    <property type="match status" value="1"/>
</dbReference>
<dbReference type="Gene3D" id="2.30.110.10">
    <property type="entry name" value="Electron Transport, Fmn-binding Protein, Chain A"/>
    <property type="match status" value="1"/>
</dbReference>
<dbReference type="InterPro" id="IPR038725">
    <property type="entry name" value="YdaG_split_barrel_FMN-bd"/>
</dbReference>
<evidence type="ECO:0000313" key="4">
    <source>
        <dbReference type="Proteomes" id="UP000451860"/>
    </source>
</evidence>
<reference evidence="3 4" key="1">
    <citation type="submission" date="2019-10" db="EMBL/GenBank/DDBJ databases">
        <title>Georgenia wutianyii sp. nov. and Georgenia yuyongxinii sp. nov. isolated from plateau pika (Ochotona curzoniae) in the Qinghai-Tibet plateau of China.</title>
        <authorList>
            <person name="Tian Z."/>
        </authorList>
    </citation>
    <scope>NUCLEOTIDE SEQUENCE [LARGE SCALE GENOMIC DNA]</scope>
    <source>
        <strain evidence="3 4">DSM 21501</strain>
    </source>
</reference>
<dbReference type="Proteomes" id="UP000451860">
    <property type="component" value="Unassembled WGS sequence"/>
</dbReference>
<accession>A0A7J5UME0</accession>
<organism evidence="3 4">
    <name type="scientific">Georgenia thermotolerans</name>
    <dbReference type="NCBI Taxonomy" id="527326"/>
    <lineage>
        <taxon>Bacteria</taxon>
        <taxon>Bacillati</taxon>
        <taxon>Actinomycetota</taxon>
        <taxon>Actinomycetes</taxon>
        <taxon>Micrococcales</taxon>
        <taxon>Bogoriellaceae</taxon>
        <taxon>Georgenia</taxon>
    </lineage>
</organism>
<dbReference type="AlphaFoldDB" id="A0A7J5UME0"/>
<dbReference type="RefSeq" id="WP_152202757.1">
    <property type="nucleotide sequence ID" value="NZ_VUKF01000018.1"/>
</dbReference>
<feature type="region of interest" description="Disordered" evidence="1">
    <location>
        <begin position="1"/>
        <end position="25"/>
    </location>
</feature>
<name>A0A7J5UME0_9MICO</name>
<comment type="caution">
    <text evidence="3">The sequence shown here is derived from an EMBL/GenBank/DDBJ whole genome shotgun (WGS) entry which is preliminary data.</text>
</comment>
<evidence type="ECO:0000313" key="3">
    <source>
        <dbReference type="EMBL" id="KAE8763526.1"/>
    </source>
</evidence>
<sequence>MSDADKATGADPHGADQQTDEQAEGRKKLAALVKDARIAMLNTIDADGHLVSRPMGLQEVEFDGDLWFFADEHSDLAADLTAVPDVNVSFSANGSWVSVSGKAEIVRDRERSKELWNTFVDAWFPDGPETPGVLLIKVHADAAQYWDTPGAKVVQLMSMVKSKIKGERYDGGETGTVTL</sequence>
<dbReference type="InterPro" id="IPR012349">
    <property type="entry name" value="Split_barrel_FMN-bd"/>
</dbReference>
<protein>
    <submittedName>
        <fullName evidence="3">Pyridoxamine 5'-phosphate oxidase</fullName>
    </submittedName>
</protein>
<dbReference type="PANTHER" id="PTHR34818">
    <property type="entry name" value="PROTEIN BLI-3"/>
    <property type="match status" value="1"/>
</dbReference>
<evidence type="ECO:0000259" key="2">
    <source>
        <dbReference type="Pfam" id="PF16242"/>
    </source>
</evidence>
<dbReference type="SUPFAM" id="SSF50475">
    <property type="entry name" value="FMN-binding split barrel"/>
    <property type="match status" value="1"/>
</dbReference>
<evidence type="ECO:0000256" key="1">
    <source>
        <dbReference type="SAM" id="MobiDB-lite"/>
    </source>
</evidence>
<dbReference type="EMBL" id="WHJE01000068">
    <property type="protein sequence ID" value="KAE8763526.1"/>
    <property type="molecule type" value="Genomic_DNA"/>
</dbReference>
<dbReference type="Pfam" id="PF16242">
    <property type="entry name" value="Pyrid_ox_like"/>
    <property type="match status" value="1"/>
</dbReference>
<proteinExistence type="predicted"/>
<feature type="domain" description="General stress protein FMN-binding split barrel" evidence="2">
    <location>
        <begin position="26"/>
        <end position="170"/>
    </location>
</feature>
<gene>
    <name evidence="3" type="ORF">GB883_13680</name>
</gene>
<keyword evidence="4" id="KW-1185">Reference proteome</keyword>